<dbReference type="InterPro" id="IPR004474">
    <property type="entry name" value="LytR_CpsA_psr"/>
</dbReference>
<dbReference type="Pfam" id="PF03816">
    <property type="entry name" value="LytR_cpsA_psr"/>
    <property type="match status" value="1"/>
</dbReference>
<evidence type="ECO:0000313" key="4">
    <source>
        <dbReference type="Proteomes" id="UP000625682"/>
    </source>
</evidence>
<evidence type="ECO:0000313" key="3">
    <source>
        <dbReference type="EMBL" id="GGJ62373.1"/>
    </source>
</evidence>
<accession>A0A917P587</accession>
<dbReference type="InterPro" id="IPR050922">
    <property type="entry name" value="LytR/CpsA/Psr_CW_biosynth"/>
</dbReference>
<sequence length="179" mass="19556">MSAKRDRVSVIGLPRDSLATIPAYRPTPSGKQRPAHPVKLNNAHTEGGAPLVERTVEAATGVSVEQYLQLDFRRFIDAVDQAGGVEVGTKRRLKDSKTKLNLAPGRHLLKGGQSLQYVRSRHVDQSADPGRIQRQQRFLVAALEQLTARKVLTDPVLMGRVARTLLGPPRSGRASGRTV</sequence>
<dbReference type="Gene3D" id="3.40.630.190">
    <property type="entry name" value="LCP protein"/>
    <property type="match status" value="1"/>
</dbReference>
<comment type="similarity">
    <text evidence="1">Belongs to the LytR/CpsA/Psr (LCP) family.</text>
</comment>
<dbReference type="PANTHER" id="PTHR33392">
    <property type="entry name" value="POLYISOPRENYL-TEICHOIC ACID--PEPTIDOGLYCAN TEICHOIC ACID TRANSFERASE TAGU"/>
    <property type="match status" value="1"/>
</dbReference>
<dbReference type="AlphaFoldDB" id="A0A917P587"/>
<reference evidence="3" key="1">
    <citation type="journal article" date="2014" name="Int. J. Syst. Evol. Microbiol.">
        <title>Complete genome sequence of Corynebacterium casei LMG S-19264T (=DSM 44701T), isolated from a smear-ripened cheese.</title>
        <authorList>
            <consortium name="US DOE Joint Genome Institute (JGI-PGF)"/>
            <person name="Walter F."/>
            <person name="Albersmeier A."/>
            <person name="Kalinowski J."/>
            <person name="Ruckert C."/>
        </authorList>
    </citation>
    <scope>NUCLEOTIDE SEQUENCE</scope>
    <source>
        <strain evidence="3">CGMCC 4.7272</strain>
    </source>
</reference>
<gene>
    <name evidence="3" type="ORF">GCM10012282_69530</name>
</gene>
<dbReference type="PANTHER" id="PTHR33392:SF6">
    <property type="entry name" value="POLYISOPRENYL-TEICHOIC ACID--PEPTIDOGLYCAN TEICHOIC ACID TRANSFERASE TAGU"/>
    <property type="match status" value="1"/>
</dbReference>
<keyword evidence="4" id="KW-1185">Reference proteome</keyword>
<dbReference type="RefSeq" id="WP_229695570.1">
    <property type="nucleotide sequence ID" value="NZ_BAABER010000046.1"/>
</dbReference>
<comment type="caution">
    <text evidence="3">The sequence shown here is derived from an EMBL/GenBank/DDBJ whole genome shotgun (WGS) entry which is preliminary data.</text>
</comment>
<name>A0A917P587_9ACTN</name>
<proteinExistence type="inferred from homology"/>
<evidence type="ECO:0000259" key="2">
    <source>
        <dbReference type="Pfam" id="PF03816"/>
    </source>
</evidence>
<protein>
    <recommendedName>
        <fullName evidence="2">Cell envelope-related transcriptional attenuator domain-containing protein</fullName>
    </recommendedName>
</protein>
<reference evidence="3" key="2">
    <citation type="submission" date="2020-09" db="EMBL/GenBank/DDBJ databases">
        <authorList>
            <person name="Sun Q."/>
            <person name="Zhou Y."/>
        </authorList>
    </citation>
    <scope>NUCLEOTIDE SEQUENCE</scope>
    <source>
        <strain evidence="3">CGMCC 4.7272</strain>
    </source>
</reference>
<evidence type="ECO:0000256" key="1">
    <source>
        <dbReference type="ARBA" id="ARBA00006068"/>
    </source>
</evidence>
<organism evidence="3 4">
    <name type="scientific">Streptomyces lacrimifluminis</name>
    <dbReference type="NCBI Taxonomy" id="1500077"/>
    <lineage>
        <taxon>Bacteria</taxon>
        <taxon>Bacillati</taxon>
        <taxon>Actinomycetota</taxon>
        <taxon>Actinomycetes</taxon>
        <taxon>Kitasatosporales</taxon>
        <taxon>Streptomycetaceae</taxon>
        <taxon>Streptomyces</taxon>
    </lineage>
</organism>
<feature type="domain" description="Cell envelope-related transcriptional attenuator" evidence="2">
    <location>
        <begin position="2"/>
        <end position="146"/>
    </location>
</feature>
<dbReference type="EMBL" id="BMMU01000034">
    <property type="protein sequence ID" value="GGJ62373.1"/>
    <property type="molecule type" value="Genomic_DNA"/>
</dbReference>
<dbReference type="Proteomes" id="UP000625682">
    <property type="component" value="Unassembled WGS sequence"/>
</dbReference>
<dbReference type="NCBIfam" id="TIGR00350">
    <property type="entry name" value="lytR_cpsA_psr"/>
    <property type="match status" value="1"/>
</dbReference>